<reference evidence="1" key="1">
    <citation type="submission" date="2020-05" db="EMBL/GenBank/DDBJ databases">
        <title>Large-scale comparative analyses of tick genomes elucidate their genetic diversity and vector capacities.</title>
        <authorList>
            <person name="Jia N."/>
            <person name="Wang J."/>
            <person name="Shi W."/>
            <person name="Du L."/>
            <person name="Sun Y."/>
            <person name="Zhan W."/>
            <person name="Jiang J."/>
            <person name="Wang Q."/>
            <person name="Zhang B."/>
            <person name="Ji P."/>
            <person name="Sakyi L.B."/>
            <person name="Cui X."/>
            <person name="Yuan T."/>
            <person name="Jiang B."/>
            <person name="Yang W."/>
            <person name="Lam T.T.-Y."/>
            <person name="Chang Q."/>
            <person name="Ding S."/>
            <person name="Wang X."/>
            <person name="Zhu J."/>
            <person name="Ruan X."/>
            <person name="Zhao L."/>
            <person name="Wei J."/>
            <person name="Que T."/>
            <person name="Du C."/>
            <person name="Cheng J."/>
            <person name="Dai P."/>
            <person name="Han X."/>
            <person name="Huang E."/>
            <person name="Gao Y."/>
            <person name="Liu J."/>
            <person name="Shao H."/>
            <person name="Ye R."/>
            <person name="Li L."/>
            <person name="Wei W."/>
            <person name="Wang X."/>
            <person name="Wang C."/>
            <person name="Yang T."/>
            <person name="Huo Q."/>
            <person name="Li W."/>
            <person name="Guo W."/>
            <person name="Chen H."/>
            <person name="Zhou L."/>
            <person name="Ni X."/>
            <person name="Tian J."/>
            <person name="Zhou Y."/>
            <person name="Sheng Y."/>
            <person name="Liu T."/>
            <person name="Pan Y."/>
            <person name="Xia L."/>
            <person name="Li J."/>
            <person name="Zhao F."/>
            <person name="Cao W."/>
        </authorList>
    </citation>
    <scope>NUCLEOTIDE SEQUENCE</scope>
    <source>
        <strain evidence="1">Dsil-2018</strain>
    </source>
</reference>
<dbReference type="Proteomes" id="UP000821865">
    <property type="component" value="Chromosome 2"/>
</dbReference>
<evidence type="ECO:0000313" key="1">
    <source>
        <dbReference type="EMBL" id="KAH7966964.1"/>
    </source>
</evidence>
<accession>A0ACB8DFP9</accession>
<sequence>MDATPGNRLTLSAIAPRSTAATTATQSPLLWEIQVPYGHGAFQLLNVFSAVVAMGNYLLHSEIFLLTAGVMDHWCKRPDSFANLSVDEWKQLAIPIDEHGQYSHCNVRDPPDGGDEARVVPCASWEYDFSLYGDNIVSHWNLVCDRHWLIGVARSVYAAASVVPLAAATLCADSIGRRTALFITIPVVLISAVASAMPNDLHFFMAVRAVVSASTSALVPPAIALVVEASPIEKLAAHIVAISLLSFVLMPVTMFAAQLASSGWVAVQLILMVPTCLLVALYYTVNESPSWLLVTGNFKEAERVALRAAYMNGVNVEVCQELIAHQIANVKASGCEAPESSGLCCARLRVRTILVCGMWAALCYGFDTFITKDGIPVGDVATSLSFVLSAVACVAAVPFVASYGFRNTVVGSGLGFALTLTTLVATYTKGALLRDSLVVLMRVAGNVCFTFFIAMSIKSYPIETHCRGAAAILASSRFGDTLGQMSPVLMGDHCTTLQLATAAVLMSLFVVGAEFLPSDADIWLRHHLARGSSFGSPSSEGTKRAMFDTLVPLPKGPVQRRATKMKDRAALSANTSQATREK</sequence>
<organism evidence="1 2">
    <name type="scientific">Dermacentor silvarum</name>
    <name type="common">Tick</name>
    <dbReference type="NCBI Taxonomy" id="543639"/>
    <lineage>
        <taxon>Eukaryota</taxon>
        <taxon>Metazoa</taxon>
        <taxon>Ecdysozoa</taxon>
        <taxon>Arthropoda</taxon>
        <taxon>Chelicerata</taxon>
        <taxon>Arachnida</taxon>
        <taxon>Acari</taxon>
        <taxon>Parasitiformes</taxon>
        <taxon>Ixodida</taxon>
        <taxon>Ixodoidea</taxon>
        <taxon>Ixodidae</taxon>
        <taxon>Rhipicephalinae</taxon>
        <taxon>Dermacentor</taxon>
    </lineage>
</organism>
<name>A0ACB8DFP9_DERSI</name>
<comment type="caution">
    <text evidence="1">The sequence shown here is derived from an EMBL/GenBank/DDBJ whole genome shotgun (WGS) entry which is preliminary data.</text>
</comment>
<proteinExistence type="predicted"/>
<protein>
    <submittedName>
        <fullName evidence="1">Uncharacterized protein</fullName>
    </submittedName>
</protein>
<keyword evidence="2" id="KW-1185">Reference proteome</keyword>
<dbReference type="EMBL" id="CM023471">
    <property type="protein sequence ID" value="KAH7966964.1"/>
    <property type="molecule type" value="Genomic_DNA"/>
</dbReference>
<evidence type="ECO:0000313" key="2">
    <source>
        <dbReference type="Proteomes" id="UP000821865"/>
    </source>
</evidence>
<gene>
    <name evidence="1" type="ORF">HPB49_020914</name>
</gene>